<evidence type="ECO:0000256" key="2">
    <source>
        <dbReference type="SAM" id="MobiDB-lite"/>
    </source>
</evidence>
<dbReference type="EMBL" id="RHGY01000002">
    <property type="protein sequence ID" value="RRG18336.1"/>
    <property type="molecule type" value="Genomic_DNA"/>
</dbReference>
<feature type="domain" description="DnaB/C C-terminal" evidence="3">
    <location>
        <begin position="312"/>
        <end position="386"/>
    </location>
</feature>
<gene>
    <name evidence="5" type="ORF">D3P96_03360</name>
</gene>
<dbReference type="GO" id="GO:0004386">
    <property type="term" value="F:helicase activity"/>
    <property type="evidence" value="ECO:0007669"/>
    <property type="project" value="UniProtKB-KW"/>
</dbReference>
<dbReference type="Proteomes" id="UP000275836">
    <property type="component" value="Unassembled WGS sequence"/>
</dbReference>
<comment type="caution">
    <text evidence="5">The sequence shown here is derived from an EMBL/GenBank/DDBJ whole genome shotgun (WGS) entry which is preliminary data.</text>
</comment>
<comment type="similarity">
    <text evidence="1">Belongs to the DnaB/DnaD family.</text>
</comment>
<evidence type="ECO:0000256" key="1">
    <source>
        <dbReference type="ARBA" id="ARBA00093462"/>
    </source>
</evidence>
<evidence type="ECO:0000259" key="3">
    <source>
        <dbReference type="Pfam" id="PF07261"/>
    </source>
</evidence>
<keyword evidence="5" id="KW-0347">Helicase</keyword>
<feature type="compositionally biased region" description="Low complexity" evidence="2">
    <location>
        <begin position="425"/>
        <end position="442"/>
    </location>
</feature>
<accession>A0A3P2RFC5</accession>
<keyword evidence="5" id="KW-0547">Nucleotide-binding</keyword>
<name>A0A3P2RFC5_WEIVI</name>
<sequence>MGEFSLQQQYRVISDTALTIPDIQALTQVYLPIIGHEAFTLYMTLACYPHDDQRTFVHTELLDQAGLTHHSFLDARGRLEGIGLMKTYQQDLTMKTQWVYEMLEPMSTRAFLSDDTLASLLAHYLGEETFTQLVADTLPEKKEVPGKNVTASFFDLIGADSFKQMKSPVTKPDRLAPVQKDIKAANKSLNLDLMSQMLKSFNVSLRDLKTNEAALQVEKELYGLDDVALVRQIQQSVTADHQIDMKRLRNNLKQQTLASQRQPVADSMPTAINETDNTTDNTTDNATVTPSKNPAQVFLDQVKNTAPVAYLKALRQARGGFITDSELKVLQDTAQLNRLPNEVINVILYELTVVEGRSTISRNLMQTIVNDWSQAGIQNATGAIKYLQDRQKKRAEAQTSTKSRYRQQRPLKNETPPDWKNQKVEAATAEEQAAASRQLAALRAKRKQEDSKS</sequence>
<dbReference type="AlphaFoldDB" id="A0A3P2RFC5"/>
<feature type="domain" description="Replicative helicase loading/DNA remodeling protein DnaB N-terminal winged helix" evidence="4">
    <location>
        <begin position="8"/>
        <end position="255"/>
    </location>
</feature>
<dbReference type="OrthoDB" id="2082007at2"/>
<keyword evidence="5" id="KW-0067">ATP-binding</keyword>
<feature type="region of interest" description="Disordered" evidence="2">
    <location>
        <begin position="270"/>
        <end position="291"/>
    </location>
</feature>
<dbReference type="RefSeq" id="WP_124942980.1">
    <property type="nucleotide sequence ID" value="NZ_RHGY01000002.1"/>
</dbReference>
<dbReference type="Pfam" id="PF25888">
    <property type="entry name" value="WHD_DnaB"/>
    <property type="match status" value="1"/>
</dbReference>
<dbReference type="Pfam" id="PF07261">
    <property type="entry name" value="DnaB_2"/>
    <property type="match status" value="1"/>
</dbReference>
<evidence type="ECO:0000313" key="5">
    <source>
        <dbReference type="EMBL" id="RRG18336.1"/>
    </source>
</evidence>
<evidence type="ECO:0000313" key="6">
    <source>
        <dbReference type="Proteomes" id="UP000275836"/>
    </source>
</evidence>
<feature type="compositionally biased region" description="Low complexity" evidence="2">
    <location>
        <begin position="275"/>
        <end position="289"/>
    </location>
</feature>
<feature type="region of interest" description="Disordered" evidence="2">
    <location>
        <begin position="394"/>
        <end position="453"/>
    </location>
</feature>
<proteinExistence type="inferred from homology"/>
<protein>
    <submittedName>
        <fullName evidence="5">Helicase DnaB</fullName>
    </submittedName>
</protein>
<dbReference type="InterPro" id="IPR058660">
    <property type="entry name" value="WHD_DnaB"/>
</dbReference>
<evidence type="ECO:0000259" key="4">
    <source>
        <dbReference type="Pfam" id="PF25888"/>
    </source>
</evidence>
<keyword evidence="5" id="KW-0378">Hydrolase</keyword>
<feature type="compositionally biased region" description="Basic and acidic residues" evidence="2">
    <location>
        <begin position="411"/>
        <end position="423"/>
    </location>
</feature>
<reference evidence="5 6" key="1">
    <citation type="submission" date="2018-10" db="EMBL/GenBank/DDBJ databases">
        <title>Draft genome sequence of Weissella viridescens UCO-SMC3.</title>
        <authorList>
            <person name="Garcia-Cancino A."/>
            <person name="Espinoza-Monje M."/>
            <person name="Albarracin L."/>
            <person name="Garcia-Castillo V."/>
            <person name="Campos-Martin J."/>
            <person name="Nakano Y."/>
            <person name="Guitierrez-Zamorano C."/>
            <person name="Ikeda-Ohtsubo W."/>
            <person name="Morita H."/>
            <person name="Kitazawa H."/>
            <person name="Villena J."/>
        </authorList>
    </citation>
    <scope>NUCLEOTIDE SEQUENCE [LARGE SCALE GENOMIC DNA]</scope>
    <source>
        <strain evidence="5 6">UCO-SMC3</strain>
    </source>
</reference>
<dbReference type="InterPro" id="IPR006343">
    <property type="entry name" value="DnaB/C_C"/>
</dbReference>
<organism evidence="5 6">
    <name type="scientific">Weissella viridescens</name>
    <name type="common">Lactobacillus viridescens</name>
    <dbReference type="NCBI Taxonomy" id="1629"/>
    <lineage>
        <taxon>Bacteria</taxon>
        <taxon>Bacillati</taxon>
        <taxon>Bacillota</taxon>
        <taxon>Bacilli</taxon>
        <taxon>Lactobacillales</taxon>
        <taxon>Lactobacillaceae</taxon>
        <taxon>Weissella</taxon>
    </lineage>
</organism>